<evidence type="ECO:0000313" key="3">
    <source>
        <dbReference type="Proteomes" id="UP001519307"/>
    </source>
</evidence>
<organism evidence="2 3">
    <name type="scientific">Clostridium algifaecis</name>
    <dbReference type="NCBI Taxonomy" id="1472040"/>
    <lineage>
        <taxon>Bacteria</taxon>
        <taxon>Bacillati</taxon>
        <taxon>Bacillota</taxon>
        <taxon>Clostridia</taxon>
        <taxon>Eubacteriales</taxon>
        <taxon>Clostridiaceae</taxon>
        <taxon>Clostridium</taxon>
    </lineage>
</organism>
<sequence>MKLDRTLYHDIQLKNIQMIGINCYLNEKIDTGKKINTPLPLHIELKNESTVISSTRGISYLKVKVQFENKDNELFYIEVNYRGLCEAIRPIEEKNMKFYLKIQSVPMLWAYARETINNVMLKMGLPPIVLPALNINKMMDIMNEERKNVEE</sequence>
<dbReference type="EMBL" id="JAGGLM010000006">
    <property type="protein sequence ID" value="MBP2032696.1"/>
    <property type="molecule type" value="Genomic_DNA"/>
</dbReference>
<dbReference type="PANTHER" id="PTHR36918:SF1">
    <property type="entry name" value="PROTEIN-EXPORT PROTEIN SECB"/>
    <property type="match status" value="1"/>
</dbReference>
<accession>A0ABS4KTD1</accession>
<dbReference type="InterPro" id="IPR003708">
    <property type="entry name" value="SecB"/>
</dbReference>
<dbReference type="InterPro" id="IPR035958">
    <property type="entry name" value="SecB-like_sf"/>
</dbReference>
<dbReference type="Proteomes" id="UP001519307">
    <property type="component" value="Unassembled WGS sequence"/>
</dbReference>
<evidence type="ECO:0000313" key="2">
    <source>
        <dbReference type="EMBL" id="MBP2032696.1"/>
    </source>
</evidence>
<dbReference type="Gene3D" id="3.10.420.10">
    <property type="entry name" value="SecB-like"/>
    <property type="match status" value="1"/>
</dbReference>
<comment type="caution">
    <text evidence="2">The sequence shown here is derived from an EMBL/GenBank/DDBJ whole genome shotgun (WGS) entry which is preliminary data.</text>
</comment>
<dbReference type="SUPFAM" id="SSF54611">
    <property type="entry name" value="SecB-like"/>
    <property type="match status" value="1"/>
</dbReference>
<dbReference type="PANTHER" id="PTHR36918">
    <property type="match status" value="1"/>
</dbReference>
<comment type="similarity">
    <text evidence="1">Belongs to the SecB family.</text>
</comment>
<name>A0ABS4KTD1_9CLOT</name>
<reference evidence="2 3" key="1">
    <citation type="submission" date="2021-03" db="EMBL/GenBank/DDBJ databases">
        <title>Genomic Encyclopedia of Type Strains, Phase IV (KMG-IV): sequencing the most valuable type-strain genomes for metagenomic binning, comparative biology and taxonomic classification.</title>
        <authorList>
            <person name="Goeker M."/>
        </authorList>
    </citation>
    <scope>NUCLEOTIDE SEQUENCE [LARGE SCALE GENOMIC DNA]</scope>
    <source>
        <strain evidence="2 3">DSM 28783</strain>
    </source>
</reference>
<evidence type="ECO:0000256" key="1">
    <source>
        <dbReference type="ARBA" id="ARBA00009990"/>
    </source>
</evidence>
<dbReference type="Pfam" id="PF02556">
    <property type="entry name" value="SecB"/>
    <property type="match status" value="1"/>
</dbReference>
<dbReference type="RefSeq" id="WP_209701869.1">
    <property type="nucleotide sequence ID" value="NZ_JAGGLM010000006.1"/>
</dbReference>
<gene>
    <name evidence="2" type="ORF">J2Z42_001370</name>
</gene>
<keyword evidence="3" id="KW-1185">Reference proteome</keyword>
<protein>
    <submittedName>
        <fullName evidence="2">Preprotein translocase subunit SecB</fullName>
    </submittedName>
</protein>
<proteinExistence type="inferred from homology"/>